<evidence type="ECO:0000313" key="3">
    <source>
        <dbReference type="Proteomes" id="UP000549394"/>
    </source>
</evidence>
<protein>
    <submittedName>
        <fullName evidence="2">Uncharacterized protein</fullName>
    </submittedName>
</protein>
<evidence type="ECO:0000256" key="1">
    <source>
        <dbReference type="SAM" id="Coils"/>
    </source>
</evidence>
<keyword evidence="1" id="KW-0175">Coiled coil</keyword>
<reference evidence="2 3" key="1">
    <citation type="submission" date="2020-08" db="EMBL/GenBank/DDBJ databases">
        <authorList>
            <person name="Hejnol A."/>
        </authorList>
    </citation>
    <scope>NUCLEOTIDE SEQUENCE [LARGE SCALE GENOMIC DNA]</scope>
</reference>
<name>A0A7I8VMX5_9ANNE</name>
<comment type="caution">
    <text evidence="2">The sequence shown here is derived from an EMBL/GenBank/DDBJ whole genome shotgun (WGS) entry which is preliminary data.</text>
</comment>
<sequence length="172" mass="19941">MDNTLKQSIVELQEAFAMANRENRRIKDMNENLISNLSSNLSKTDLLKAELESTKKLNEGLKSEVENIDHLIKEKQKTNNELIHEMKNMAYSHKVLDDMKEVATELDNYTRGELSYVNCLLGTMEKYQEDLKNDNDDAAVNLFSIFSKEIDLDVRMYKLLNETSQSEINESR</sequence>
<accession>A0A7I8VMX5</accession>
<keyword evidence="3" id="KW-1185">Reference proteome</keyword>
<dbReference type="Proteomes" id="UP000549394">
    <property type="component" value="Unassembled WGS sequence"/>
</dbReference>
<gene>
    <name evidence="2" type="ORF">DGYR_LOCUS6085</name>
</gene>
<dbReference type="AlphaFoldDB" id="A0A7I8VMX5"/>
<dbReference type="EMBL" id="CAJFCJ010000007">
    <property type="protein sequence ID" value="CAD5117567.1"/>
    <property type="molecule type" value="Genomic_DNA"/>
</dbReference>
<organism evidence="2 3">
    <name type="scientific">Dimorphilus gyrociliatus</name>
    <dbReference type="NCBI Taxonomy" id="2664684"/>
    <lineage>
        <taxon>Eukaryota</taxon>
        <taxon>Metazoa</taxon>
        <taxon>Spiralia</taxon>
        <taxon>Lophotrochozoa</taxon>
        <taxon>Annelida</taxon>
        <taxon>Polychaeta</taxon>
        <taxon>Polychaeta incertae sedis</taxon>
        <taxon>Dinophilidae</taxon>
        <taxon>Dimorphilus</taxon>
    </lineage>
</organism>
<proteinExistence type="predicted"/>
<feature type="coiled-coil region" evidence="1">
    <location>
        <begin position="9"/>
        <end position="81"/>
    </location>
</feature>
<evidence type="ECO:0000313" key="2">
    <source>
        <dbReference type="EMBL" id="CAD5117567.1"/>
    </source>
</evidence>